<dbReference type="EMBL" id="JAUOZU010000008">
    <property type="protein sequence ID" value="MDO6965013.1"/>
    <property type="molecule type" value="Genomic_DNA"/>
</dbReference>
<dbReference type="SUPFAM" id="SSF53254">
    <property type="entry name" value="Phosphoglycerate mutase-like"/>
    <property type="match status" value="1"/>
</dbReference>
<dbReference type="Proteomes" id="UP001174932">
    <property type="component" value="Unassembled WGS sequence"/>
</dbReference>
<comment type="caution">
    <text evidence="1">The sequence shown here is derived from an EMBL/GenBank/DDBJ whole genome shotgun (WGS) entry which is preliminary data.</text>
</comment>
<protein>
    <submittedName>
        <fullName evidence="1">Histidine phosphatase family protein</fullName>
    </submittedName>
</protein>
<proteinExistence type="predicted"/>
<dbReference type="Pfam" id="PF00300">
    <property type="entry name" value="His_Phos_1"/>
    <property type="match status" value="1"/>
</dbReference>
<dbReference type="CDD" id="cd07067">
    <property type="entry name" value="HP_PGM_like"/>
    <property type="match status" value="1"/>
</dbReference>
<dbReference type="Gene3D" id="3.40.50.1240">
    <property type="entry name" value="Phosphoglycerate mutase-like"/>
    <property type="match status" value="1"/>
</dbReference>
<reference evidence="1" key="2">
    <citation type="submission" date="2023-07" db="EMBL/GenBank/DDBJ databases">
        <authorList>
            <person name="Shen H."/>
        </authorList>
    </citation>
    <scope>NUCLEOTIDE SEQUENCE</scope>
    <source>
        <strain evidence="1">TNR-22</strain>
    </source>
</reference>
<keyword evidence="2" id="KW-1185">Reference proteome</keyword>
<dbReference type="PANTHER" id="PTHR47623:SF1">
    <property type="entry name" value="OS09G0287300 PROTEIN"/>
    <property type="match status" value="1"/>
</dbReference>
<dbReference type="RefSeq" id="WP_304376929.1">
    <property type="nucleotide sequence ID" value="NZ_JAUOZU010000008.1"/>
</dbReference>
<name>A0ABT8YMV8_9HYPH</name>
<dbReference type="InterPro" id="IPR013078">
    <property type="entry name" value="His_Pase_superF_clade-1"/>
</dbReference>
<accession>A0ABT8YMV8</accession>
<evidence type="ECO:0000313" key="1">
    <source>
        <dbReference type="EMBL" id="MDO6965013.1"/>
    </source>
</evidence>
<dbReference type="InterPro" id="IPR029033">
    <property type="entry name" value="His_PPase_superfam"/>
</dbReference>
<evidence type="ECO:0000313" key="2">
    <source>
        <dbReference type="Proteomes" id="UP001174932"/>
    </source>
</evidence>
<dbReference type="PANTHER" id="PTHR47623">
    <property type="entry name" value="OS09G0287300 PROTEIN"/>
    <property type="match status" value="1"/>
</dbReference>
<organism evidence="1 2">
    <name type="scientific">Rhizobium alvei</name>
    <dbReference type="NCBI Taxonomy" id="1132659"/>
    <lineage>
        <taxon>Bacteria</taxon>
        <taxon>Pseudomonadati</taxon>
        <taxon>Pseudomonadota</taxon>
        <taxon>Alphaproteobacteria</taxon>
        <taxon>Hyphomicrobiales</taxon>
        <taxon>Rhizobiaceae</taxon>
        <taxon>Rhizobium/Agrobacterium group</taxon>
        <taxon>Rhizobium</taxon>
    </lineage>
</organism>
<gene>
    <name evidence="1" type="ORF">Q4481_13675</name>
</gene>
<dbReference type="SMART" id="SM00855">
    <property type="entry name" value="PGAM"/>
    <property type="match status" value="1"/>
</dbReference>
<reference evidence="1" key="1">
    <citation type="journal article" date="2015" name="Int. J. Syst. Evol. Microbiol.">
        <title>Rhizobium alvei sp. nov., isolated from a freshwater river.</title>
        <authorList>
            <person name="Sheu S.Y."/>
            <person name="Huang H.W."/>
            <person name="Young C.C."/>
            <person name="Chen W.M."/>
        </authorList>
    </citation>
    <scope>NUCLEOTIDE SEQUENCE</scope>
    <source>
        <strain evidence="1">TNR-22</strain>
    </source>
</reference>
<sequence>MRRLLLLRHGKSVWPDFVDDHDRPLAPRGEKASRIIGAYLGRLDPRPDGVIVSTAKRTMATWEEVRPYLAANLDSTETSAIYEASAEDLMAELRKVGDEVQTLLVIGHNPGLQALALTLIGEDHSDAAARLATKFPTAALAMIDLAIDHWSDLHPETGRLYAFVTPKTLNE</sequence>